<dbReference type="EMBL" id="JBBHLL010000281">
    <property type="protein sequence ID" value="KAK7807090.1"/>
    <property type="molecule type" value="Genomic_DNA"/>
</dbReference>
<keyword evidence="3" id="KW-1185">Reference proteome</keyword>
<dbReference type="Proteomes" id="UP001488838">
    <property type="component" value="Unassembled WGS sequence"/>
</dbReference>
<protein>
    <submittedName>
        <fullName evidence="2">Uncharacterized protein</fullName>
    </submittedName>
</protein>
<comment type="caution">
    <text evidence="2">The sequence shown here is derived from an EMBL/GenBank/DDBJ whole genome shotgun (WGS) entry which is preliminary data.</text>
</comment>
<dbReference type="AlphaFoldDB" id="A0AAW0HY96"/>
<feature type="region of interest" description="Disordered" evidence="1">
    <location>
        <begin position="1"/>
        <end position="35"/>
    </location>
</feature>
<sequence>MDGVISAEETGGGQGTLKMRLRPEKGVKEEEEDARVTSVMESSRLRVDLLSPFSFIRGTEAQRAQDFLEVTLLAAVLGLCQDHLIAGLQEGSGSAAAFS</sequence>
<reference evidence="2 3" key="1">
    <citation type="journal article" date="2023" name="bioRxiv">
        <title>Conserved and derived expression patterns and positive selection on dental genes reveal complex evolutionary context of ever-growing rodent molars.</title>
        <authorList>
            <person name="Calamari Z.T."/>
            <person name="Song A."/>
            <person name="Cohen E."/>
            <person name="Akter M."/>
            <person name="Roy R.D."/>
            <person name="Hallikas O."/>
            <person name="Christensen M.M."/>
            <person name="Li P."/>
            <person name="Marangoni P."/>
            <person name="Jernvall J."/>
            <person name="Klein O.D."/>
        </authorList>
    </citation>
    <scope>NUCLEOTIDE SEQUENCE [LARGE SCALE GENOMIC DNA]</scope>
    <source>
        <strain evidence="2">V071</strain>
    </source>
</reference>
<gene>
    <name evidence="2" type="ORF">U0070_007390</name>
</gene>
<name>A0AAW0HY96_MYOGA</name>
<accession>A0AAW0HY96</accession>
<evidence type="ECO:0000256" key="1">
    <source>
        <dbReference type="SAM" id="MobiDB-lite"/>
    </source>
</evidence>
<organism evidence="2 3">
    <name type="scientific">Myodes glareolus</name>
    <name type="common">Bank vole</name>
    <name type="synonym">Clethrionomys glareolus</name>
    <dbReference type="NCBI Taxonomy" id="447135"/>
    <lineage>
        <taxon>Eukaryota</taxon>
        <taxon>Metazoa</taxon>
        <taxon>Chordata</taxon>
        <taxon>Craniata</taxon>
        <taxon>Vertebrata</taxon>
        <taxon>Euteleostomi</taxon>
        <taxon>Mammalia</taxon>
        <taxon>Eutheria</taxon>
        <taxon>Euarchontoglires</taxon>
        <taxon>Glires</taxon>
        <taxon>Rodentia</taxon>
        <taxon>Myomorpha</taxon>
        <taxon>Muroidea</taxon>
        <taxon>Cricetidae</taxon>
        <taxon>Arvicolinae</taxon>
        <taxon>Myodes</taxon>
    </lineage>
</organism>
<proteinExistence type="predicted"/>
<evidence type="ECO:0000313" key="2">
    <source>
        <dbReference type="EMBL" id="KAK7807090.1"/>
    </source>
</evidence>
<evidence type="ECO:0000313" key="3">
    <source>
        <dbReference type="Proteomes" id="UP001488838"/>
    </source>
</evidence>